<reference evidence="5" key="1">
    <citation type="submission" date="2021-01" db="EMBL/GenBank/DDBJ databases">
        <authorList>
            <person name="Corre E."/>
            <person name="Pelletier E."/>
            <person name="Niang G."/>
            <person name="Scheremetjew M."/>
            <person name="Finn R."/>
            <person name="Kale V."/>
            <person name="Holt S."/>
            <person name="Cochrane G."/>
            <person name="Meng A."/>
            <person name="Brown T."/>
            <person name="Cohen L."/>
        </authorList>
    </citation>
    <scope>NUCLEOTIDE SEQUENCE</scope>
    <source>
        <strain evidence="5">CCMP3105</strain>
    </source>
</reference>
<evidence type="ECO:0000256" key="2">
    <source>
        <dbReference type="ARBA" id="ARBA00022670"/>
    </source>
</evidence>
<protein>
    <recommendedName>
        <fullName evidence="4">PPPDE domain-containing protein</fullName>
    </recommendedName>
</protein>
<gene>
    <name evidence="5" type="ORF">AMON00008_LOCUS14097</name>
</gene>
<evidence type="ECO:0000256" key="3">
    <source>
        <dbReference type="ARBA" id="ARBA00022801"/>
    </source>
</evidence>
<evidence type="ECO:0000256" key="1">
    <source>
        <dbReference type="ARBA" id="ARBA00008140"/>
    </source>
</evidence>
<keyword evidence="2" id="KW-0645">Protease</keyword>
<dbReference type="GO" id="GO:0006508">
    <property type="term" value="P:proteolysis"/>
    <property type="evidence" value="ECO:0007669"/>
    <property type="project" value="UniProtKB-KW"/>
</dbReference>
<sequence>MSTGMEADGAQVEESCDHVFQLHRPNAVSSGMSPPRPLGNLFCCSMGSAKEDVLPLEAVREFGGDAGAEVRLNVYWLQDVRFDEHGRVERSMGGHSGLSWHGKMFRDVVGIYHLGVEVHGSEYTFGNYHAVKPRRLGGLTSGVCSHKPRSAGPQCVFKCSVDLGHTLTSSVEVEVWAAFAGASCFGMDAYDKIRNNCVDFAACLCSSLGVEAPPPWCQRATVVARHLLGGPRPDRPPVPCPRWCPCPLPGTYLGGASKPAQVEELTACGEDACQQSVVPEGQ</sequence>
<dbReference type="PROSITE" id="PS51858">
    <property type="entry name" value="PPPDE"/>
    <property type="match status" value="1"/>
</dbReference>
<dbReference type="PANTHER" id="PTHR12378">
    <property type="entry name" value="DESUMOYLATING ISOPEPTIDASE"/>
    <property type="match status" value="1"/>
</dbReference>
<dbReference type="InterPro" id="IPR008580">
    <property type="entry name" value="PPPDE_dom"/>
</dbReference>
<keyword evidence="3" id="KW-0378">Hydrolase</keyword>
<comment type="similarity">
    <text evidence="1">Belongs to the DeSI family.</text>
</comment>
<proteinExistence type="inferred from homology"/>
<dbReference type="InterPro" id="IPR042266">
    <property type="entry name" value="PPPDE_sf"/>
</dbReference>
<dbReference type="GO" id="GO:0016579">
    <property type="term" value="P:protein deubiquitination"/>
    <property type="evidence" value="ECO:0007669"/>
    <property type="project" value="TreeGrafter"/>
</dbReference>
<feature type="domain" description="PPPDE" evidence="4">
    <location>
        <begin position="68"/>
        <end position="218"/>
    </location>
</feature>
<organism evidence="5">
    <name type="scientific">Alexandrium monilatum</name>
    <dbReference type="NCBI Taxonomy" id="311494"/>
    <lineage>
        <taxon>Eukaryota</taxon>
        <taxon>Sar</taxon>
        <taxon>Alveolata</taxon>
        <taxon>Dinophyceae</taxon>
        <taxon>Gonyaulacales</taxon>
        <taxon>Pyrocystaceae</taxon>
        <taxon>Alexandrium</taxon>
    </lineage>
</organism>
<evidence type="ECO:0000313" key="5">
    <source>
        <dbReference type="EMBL" id="CAE4574478.1"/>
    </source>
</evidence>
<dbReference type="AlphaFoldDB" id="A0A7S4Q963"/>
<dbReference type="SMART" id="SM01179">
    <property type="entry name" value="DUF862"/>
    <property type="match status" value="1"/>
</dbReference>
<dbReference type="Gene3D" id="3.90.1720.30">
    <property type="entry name" value="PPPDE domains"/>
    <property type="match status" value="1"/>
</dbReference>
<accession>A0A7S4Q963</accession>
<dbReference type="GO" id="GO:0101005">
    <property type="term" value="F:deubiquitinase activity"/>
    <property type="evidence" value="ECO:0007669"/>
    <property type="project" value="TreeGrafter"/>
</dbReference>
<evidence type="ECO:0000259" key="4">
    <source>
        <dbReference type="PROSITE" id="PS51858"/>
    </source>
</evidence>
<dbReference type="EMBL" id="HBNR01021173">
    <property type="protein sequence ID" value="CAE4574478.1"/>
    <property type="molecule type" value="Transcribed_RNA"/>
</dbReference>
<dbReference type="PANTHER" id="PTHR12378:SF80">
    <property type="entry name" value="IP06716P-RELATED"/>
    <property type="match status" value="1"/>
</dbReference>
<dbReference type="Pfam" id="PF05903">
    <property type="entry name" value="Peptidase_C97"/>
    <property type="match status" value="1"/>
</dbReference>
<name>A0A7S4Q963_9DINO</name>